<accession>A0ABQ3Z6H9</accession>
<evidence type="ECO:0000256" key="2">
    <source>
        <dbReference type="SAM" id="Phobius"/>
    </source>
</evidence>
<dbReference type="EMBL" id="BOML01000056">
    <property type="protein sequence ID" value="GIE05442.1"/>
    <property type="molecule type" value="Genomic_DNA"/>
</dbReference>
<dbReference type="InterPro" id="IPR044857">
    <property type="entry name" value="T7SS_EccB_R1"/>
</dbReference>
<keyword evidence="2" id="KW-0472">Membrane</keyword>
<gene>
    <name evidence="3" type="ORF">Adu01nite_67920</name>
</gene>
<reference evidence="3 4" key="1">
    <citation type="submission" date="2021-01" db="EMBL/GenBank/DDBJ databases">
        <title>Whole genome shotgun sequence of Actinoplanes durhamensis NBRC 14914.</title>
        <authorList>
            <person name="Komaki H."/>
            <person name="Tamura T."/>
        </authorList>
    </citation>
    <scope>NUCLEOTIDE SEQUENCE [LARGE SCALE GENOMIC DNA]</scope>
    <source>
        <strain evidence="3 4">NBRC 14914</strain>
    </source>
</reference>
<dbReference type="PANTHER" id="PTHR40765:SF2">
    <property type="entry name" value="ESX-2 SECRETION SYSTEM ATPASE ECCB2"/>
    <property type="match status" value="1"/>
</dbReference>
<evidence type="ECO:0000313" key="4">
    <source>
        <dbReference type="Proteomes" id="UP000637628"/>
    </source>
</evidence>
<dbReference type="NCBIfam" id="TIGR03919">
    <property type="entry name" value="T7SS_EccB"/>
    <property type="match status" value="1"/>
</dbReference>
<dbReference type="InterPro" id="IPR007795">
    <property type="entry name" value="T7SS_EccB"/>
</dbReference>
<keyword evidence="4" id="KW-1185">Reference proteome</keyword>
<proteinExistence type="predicted"/>
<dbReference type="Pfam" id="PF05108">
    <property type="entry name" value="T7SS_ESX1_EccB"/>
    <property type="match status" value="1"/>
</dbReference>
<evidence type="ECO:0000313" key="3">
    <source>
        <dbReference type="EMBL" id="GIE05442.1"/>
    </source>
</evidence>
<dbReference type="PANTHER" id="PTHR40765">
    <property type="entry name" value="ESX-2 SECRETION SYSTEM ATPASE ECCB2"/>
    <property type="match status" value="1"/>
</dbReference>
<sequence length="470" mass="48885">MPSRQDQLHSYQYSLQRVVAALVTHDPDPSKSPLRRAGTTALISLLIASLAVGASAIYGILTGHSSVSPKDTTVVFQEKGSGARYVYLESDAKLHPVLNFTSGLLLASGEAPKLKSIASDKLAGVALGAPLGIPDAPDSLPSDDALITERWTICTDNQGEQGTARSTLLIGDKLTDGSIATRTGEALLVKDEWETDLIYENRRFPIPNDKLLATVRIFGWGAQDPWPVSTAWLNAVPLGGDLLPPAISDVGSGSPVGDLRVGQLVTGPTKEVSIILKDGAADLTPMQAKLMQAAGRGSPLDIGDDYLGMARSGTKLSDANKQNGLPAAVPTLHTATPGVACMTLPVEAKKGDAKSIDGLRIDPTLPTGAEAVDPTGTPPNRVLADFVHVARGKGVLAEVAASPTAPAGSGTISIITDTGRNYPLASRTLMTKLGYGGSKAQPIPSVLISLLPTGPSLDPARARESEVTKQ</sequence>
<dbReference type="Proteomes" id="UP000637628">
    <property type="component" value="Unassembled WGS sequence"/>
</dbReference>
<evidence type="ECO:0000256" key="1">
    <source>
        <dbReference type="SAM" id="MobiDB-lite"/>
    </source>
</evidence>
<keyword evidence="2" id="KW-0812">Transmembrane</keyword>
<comment type="caution">
    <text evidence="3">The sequence shown here is derived from an EMBL/GenBank/DDBJ whole genome shotgun (WGS) entry which is preliminary data.</text>
</comment>
<dbReference type="Gene3D" id="3.30.2390.20">
    <property type="entry name" value="Type VII secretion system EccB, repeat 1 domain"/>
    <property type="match status" value="1"/>
</dbReference>
<protein>
    <submittedName>
        <fullName evidence="3">Type VII secretion protein EccB</fullName>
    </submittedName>
</protein>
<name>A0ABQ3Z6H9_9ACTN</name>
<organism evidence="3 4">
    <name type="scientific">Paractinoplanes durhamensis</name>
    <dbReference type="NCBI Taxonomy" id="113563"/>
    <lineage>
        <taxon>Bacteria</taxon>
        <taxon>Bacillati</taxon>
        <taxon>Actinomycetota</taxon>
        <taxon>Actinomycetes</taxon>
        <taxon>Micromonosporales</taxon>
        <taxon>Micromonosporaceae</taxon>
        <taxon>Paractinoplanes</taxon>
    </lineage>
</organism>
<feature type="region of interest" description="Disordered" evidence="1">
    <location>
        <begin position="357"/>
        <end position="377"/>
    </location>
</feature>
<keyword evidence="2" id="KW-1133">Transmembrane helix</keyword>
<feature type="transmembrane region" description="Helical" evidence="2">
    <location>
        <begin position="41"/>
        <end position="61"/>
    </location>
</feature>
<dbReference type="RefSeq" id="WP_203733173.1">
    <property type="nucleotide sequence ID" value="NZ_BAAATX010000018.1"/>
</dbReference>